<protein>
    <submittedName>
        <fullName evidence="2">Uncharacterized protein</fullName>
    </submittedName>
</protein>
<reference evidence="2" key="3">
    <citation type="submission" date="2025-09" db="UniProtKB">
        <authorList>
            <consortium name="Ensembl"/>
        </authorList>
    </citation>
    <scope>IDENTIFICATION</scope>
</reference>
<proteinExistence type="predicted"/>
<feature type="compositionally biased region" description="Gly residues" evidence="1">
    <location>
        <begin position="23"/>
        <end position="35"/>
    </location>
</feature>
<dbReference type="Proteomes" id="UP000694553">
    <property type="component" value="Unassembled WGS sequence"/>
</dbReference>
<evidence type="ECO:0000313" key="3">
    <source>
        <dbReference type="Proteomes" id="UP000694553"/>
    </source>
</evidence>
<feature type="compositionally biased region" description="Gly residues" evidence="1">
    <location>
        <begin position="194"/>
        <end position="206"/>
    </location>
</feature>
<keyword evidence="3" id="KW-1185">Reference proteome</keyword>
<dbReference type="AlphaFoldDB" id="A0A8U7NZC9"/>
<feature type="region of interest" description="Disordered" evidence="1">
    <location>
        <begin position="183"/>
        <end position="215"/>
    </location>
</feature>
<name>A0A8U7NZC9_CORMO</name>
<reference evidence="2" key="2">
    <citation type="submission" date="2025-08" db="UniProtKB">
        <authorList>
            <consortium name="Ensembl"/>
        </authorList>
    </citation>
    <scope>IDENTIFICATION</scope>
</reference>
<evidence type="ECO:0000256" key="1">
    <source>
        <dbReference type="SAM" id="MobiDB-lite"/>
    </source>
</evidence>
<feature type="region of interest" description="Disordered" evidence="1">
    <location>
        <begin position="100"/>
        <end position="136"/>
    </location>
</feature>
<reference evidence="3" key="1">
    <citation type="submission" date="2019-10" db="EMBL/GenBank/DDBJ databases">
        <title>Corvus moneduloides (New Caledonian crow) genome, bCorMon1, primary haplotype.</title>
        <authorList>
            <person name="Rutz C."/>
            <person name="Fungtammasan C."/>
            <person name="Mountcastle J."/>
            <person name="Formenti G."/>
            <person name="Chow W."/>
            <person name="Howe K."/>
            <person name="Steele M.P."/>
            <person name="Fernandes J."/>
            <person name="Gilbert M.T.P."/>
            <person name="Fedrigo O."/>
            <person name="Jarvis E.D."/>
            <person name="Gemmell N."/>
        </authorList>
    </citation>
    <scope>NUCLEOTIDE SEQUENCE [LARGE SCALE GENOMIC DNA]</scope>
</reference>
<organism evidence="2 3">
    <name type="scientific">Corvus moneduloides</name>
    <name type="common">New Caledonian crow</name>
    <dbReference type="NCBI Taxonomy" id="1196302"/>
    <lineage>
        <taxon>Eukaryota</taxon>
        <taxon>Metazoa</taxon>
        <taxon>Chordata</taxon>
        <taxon>Craniata</taxon>
        <taxon>Vertebrata</taxon>
        <taxon>Euteleostomi</taxon>
        <taxon>Archelosauria</taxon>
        <taxon>Archosauria</taxon>
        <taxon>Dinosauria</taxon>
        <taxon>Saurischia</taxon>
        <taxon>Theropoda</taxon>
        <taxon>Coelurosauria</taxon>
        <taxon>Aves</taxon>
        <taxon>Neognathae</taxon>
        <taxon>Neoaves</taxon>
        <taxon>Telluraves</taxon>
        <taxon>Australaves</taxon>
        <taxon>Passeriformes</taxon>
        <taxon>Corvoidea</taxon>
        <taxon>Corvidae</taxon>
        <taxon>Corvus</taxon>
    </lineage>
</organism>
<feature type="region of interest" description="Disordered" evidence="1">
    <location>
        <begin position="1"/>
        <end position="80"/>
    </location>
</feature>
<sequence length="215" mass="21458">MSSHETIRVLEVGVDGDPKTAGEGAGGSPGQGGPPGVEDAPSSTPSSSGGEAAGERPPPSFPGWFPAVPRVRPSRDGSLQCPGSVLPGIVPFSAPGPSFPGSFPSVPRVRPSRDGSRPCPGSVLPGIVPSSIPGSGGGDWVVSPGLLRGPAAAPPPPAPRERTFWGDPTFFLAGFWPAPQIHPHVSPVPPSPLPGGGGGPARGDGGWPPPRSHYG</sequence>
<evidence type="ECO:0000313" key="2">
    <source>
        <dbReference type="Ensembl" id="ENSCMUP00000028548.1"/>
    </source>
</evidence>
<accession>A0A8U7NZC9</accession>
<dbReference type="Ensembl" id="ENSCMUT00000032827.1">
    <property type="protein sequence ID" value="ENSCMUP00000028548.1"/>
    <property type="gene ID" value="ENSCMUG00000019126.1"/>
</dbReference>